<dbReference type="EMBL" id="FN667742">
    <property type="protein sequence ID" value="CBJ90745.1"/>
    <property type="molecule type" value="Genomic_DNA"/>
</dbReference>
<dbReference type="Proteomes" id="UP000008075">
    <property type="component" value="Chromosome"/>
</dbReference>
<keyword evidence="2" id="KW-1185">Reference proteome</keyword>
<dbReference type="AlphaFoldDB" id="D3VIA5"/>
<evidence type="ECO:0000313" key="2">
    <source>
        <dbReference type="Proteomes" id="UP000008075"/>
    </source>
</evidence>
<gene>
    <name evidence="1" type="ordered locus">XNC1_2691</name>
</gene>
<reference evidence="1 2" key="1">
    <citation type="journal article" date="2011" name="PLoS ONE">
        <title>The entomopathogenic bacterial endosymbionts xenorhabdus and photorhabdus: convergent lifestyles from divergent genomes.</title>
        <authorList>
            <person name="Chaston J.M."/>
            <person name="Suen G."/>
            <person name="Tucker S.L."/>
            <person name="Andersen A.W."/>
            <person name="Bhasin A."/>
            <person name="Bode E."/>
            <person name="Bode H.B."/>
            <person name="Brachmann A.O."/>
            <person name="Cowles C.E."/>
            <person name="Cowles K.N."/>
            <person name="Darby C."/>
            <person name="de Leon L."/>
            <person name="Drace K."/>
            <person name="Du Z."/>
            <person name="Givaudan A."/>
            <person name="Herbert Tran E.E."/>
            <person name="Jewell K.A."/>
            <person name="Knack J.J."/>
            <person name="Krasomil-Osterfeld K.C."/>
            <person name="Kukor R."/>
            <person name="Lanois A."/>
            <person name="Latreille P."/>
            <person name="Leimgruber N.K."/>
            <person name="Lipke C.M."/>
            <person name="Liu R."/>
            <person name="Lu X."/>
            <person name="Martens E.C."/>
            <person name="Marri P.R."/>
            <person name="Medigue C."/>
            <person name="Menard M.L."/>
            <person name="Miller N.M."/>
            <person name="Morales-Soto N."/>
            <person name="Norton S."/>
            <person name="Ogier J.C."/>
            <person name="Orchard S.S."/>
            <person name="Park D."/>
            <person name="Park Y."/>
            <person name="Qurollo B.A."/>
            <person name="Sugar D.R."/>
            <person name="Richards G.R."/>
            <person name="Rouy Z."/>
            <person name="Slominski B."/>
            <person name="Slominski K."/>
            <person name="Snyder H."/>
            <person name="Tjaden B.C."/>
            <person name="van der Hoeven R."/>
            <person name="Welch R.D."/>
            <person name="Wheeler C."/>
            <person name="Xiang B."/>
            <person name="Barbazuk B."/>
            <person name="Gaudriault S."/>
            <person name="Goodner B."/>
            <person name="Slater S.C."/>
            <person name="Forst S."/>
            <person name="Goldman B.S."/>
            <person name="Goodrich-Blair H."/>
        </authorList>
    </citation>
    <scope>NUCLEOTIDE SEQUENCE [LARGE SCALE GENOMIC DNA]</scope>
    <source>
        <strain evidence="2">ATCC 19061 / DSM 3370 / CCUG 14189 / LMG 1036 / NCIMB 9965 / AN6</strain>
    </source>
</reference>
<sequence length="48" mass="5879">MAPAPEKNGLRLYKEYVIKHMGKRSKVLLINNSNEYWFVYFYVNRRIK</sequence>
<dbReference type="HOGENOM" id="CLU_3159507_0_0_6"/>
<dbReference type="KEGG" id="xne:XNC1_2691"/>
<accession>D3VIA5</accession>
<evidence type="ECO:0000313" key="1">
    <source>
        <dbReference type="EMBL" id="CBJ90745.1"/>
    </source>
</evidence>
<protein>
    <submittedName>
        <fullName evidence="1">Uncharacterized protein</fullName>
    </submittedName>
</protein>
<organism evidence="1 2">
    <name type="scientific">Xenorhabdus nematophila (strain ATCC 19061 / DSM 3370 / CCUG 14189 / LMG 1036 / NCIMB 9965 / AN6)</name>
    <dbReference type="NCBI Taxonomy" id="406817"/>
    <lineage>
        <taxon>Bacteria</taxon>
        <taxon>Pseudomonadati</taxon>
        <taxon>Pseudomonadota</taxon>
        <taxon>Gammaproteobacteria</taxon>
        <taxon>Enterobacterales</taxon>
        <taxon>Morganellaceae</taxon>
        <taxon>Xenorhabdus</taxon>
    </lineage>
</organism>
<proteinExistence type="predicted"/>
<name>D3VIA5_XENNA</name>